<organism evidence="1">
    <name type="scientific">freshwater metagenome</name>
    <dbReference type="NCBI Taxonomy" id="449393"/>
    <lineage>
        <taxon>unclassified sequences</taxon>
        <taxon>metagenomes</taxon>
        <taxon>ecological metagenomes</taxon>
    </lineage>
</organism>
<accession>A0A6J6H0U0</accession>
<protein>
    <submittedName>
        <fullName evidence="1">Unannotated protein</fullName>
    </submittedName>
</protein>
<dbReference type="AlphaFoldDB" id="A0A6J6H0U0"/>
<evidence type="ECO:0000313" key="1">
    <source>
        <dbReference type="EMBL" id="CAB4607287.1"/>
    </source>
</evidence>
<dbReference type="EMBL" id="CAEZUX010000009">
    <property type="protein sequence ID" value="CAB4607287.1"/>
    <property type="molecule type" value="Genomic_DNA"/>
</dbReference>
<proteinExistence type="predicted"/>
<name>A0A6J6H0U0_9ZZZZ</name>
<reference evidence="1" key="1">
    <citation type="submission" date="2020-05" db="EMBL/GenBank/DDBJ databases">
        <authorList>
            <person name="Chiriac C."/>
            <person name="Salcher M."/>
            <person name="Ghai R."/>
            <person name="Kavagutti S V."/>
        </authorList>
    </citation>
    <scope>NUCLEOTIDE SEQUENCE</scope>
</reference>
<sequence length="64" mass="6843">MTDTIRAELGAAADAIGSYRSRVAGLLDAVGPNHEDLVSAMYEAERALVSAERLLIRAEKLARS</sequence>
<gene>
    <name evidence="1" type="ORF">UFOPK1874_00193</name>
</gene>